<dbReference type="PANTHER" id="PTHR47026">
    <property type="entry name" value="PIGMENTOSA GTPASE REGULATOR-LIKE PROTEIN, PUTATIVE-RELATED"/>
    <property type="match status" value="1"/>
</dbReference>
<dbReference type="GeneID" id="94845770"/>
<dbReference type="OrthoDB" id="10648065at2759"/>
<feature type="region of interest" description="Disordered" evidence="2">
    <location>
        <begin position="1"/>
        <end position="50"/>
    </location>
</feature>
<name>A0A1J4JHQ2_9EUKA</name>
<reference evidence="3" key="1">
    <citation type="submission" date="2016-10" db="EMBL/GenBank/DDBJ databases">
        <authorList>
            <person name="Benchimol M."/>
            <person name="Almeida L.G."/>
            <person name="Vasconcelos A.T."/>
            <person name="Perreira-Neves A."/>
            <person name="Rosa I.A."/>
            <person name="Tasca T."/>
            <person name="Bogo M.R."/>
            <person name="de Souza W."/>
        </authorList>
    </citation>
    <scope>NUCLEOTIDE SEQUENCE [LARGE SCALE GENOMIC DNA]</scope>
    <source>
        <strain evidence="3">K</strain>
    </source>
</reference>
<dbReference type="Proteomes" id="UP000179807">
    <property type="component" value="Unassembled WGS sequence"/>
</dbReference>
<feature type="compositionally biased region" description="Basic residues" evidence="2">
    <location>
        <begin position="25"/>
        <end position="35"/>
    </location>
</feature>
<dbReference type="PANTHER" id="PTHR47026:SF2">
    <property type="entry name" value="FLAGELLAR ASSOCIATED PROTEIN"/>
    <property type="match status" value="1"/>
</dbReference>
<feature type="coiled-coil region" evidence="1">
    <location>
        <begin position="114"/>
        <end position="148"/>
    </location>
</feature>
<keyword evidence="4" id="KW-1185">Reference proteome</keyword>
<protein>
    <submittedName>
        <fullName evidence="3">Uncharacterized protein</fullName>
    </submittedName>
</protein>
<accession>A0A1J4JHQ2</accession>
<proteinExistence type="predicted"/>
<dbReference type="VEuPathDB" id="TrichDB:TRFO_36829"/>
<gene>
    <name evidence="3" type="ORF">TRFO_36829</name>
</gene>
<dbReference type="AlphaFoldDB" id="A0A1J4JHQ2"/>
<evidence type="ECO:0000256" key="1">
    <source>
        <dbReference type="SAM" id="Coils"/>
    </source>
</evidence>
<sequence length="362" mass="42652">MADELFNYDATPPQIITEPVSPRPKTARNRPRRSYKPSDQTNEEEQENPLESWVRYAMDGGDLSSCDPEYLPDIIIGLRDVRNSLLVDGFVDDSILAEEALAHARKVHRNNLHKNATKNIRDDLNNRLNEAKDALADLEDTTQFQEARMNEIMVREDAILLDRHTKEMNNLIEEWETQKKCRGYNRISAELRFLRDQADRLLRAKKYQESKIVNKKADLLEKAEIEKGHRLMEADFQLAMDNMKEKHRKERQKQERAHENKRKEYLAAKEFDLNIARKRIAKIEQEIENVADPEKVWALHHRHDFEMPPPVQRETIMTGKRSVVVQEFNTIALPPLKTAKTSRRLIRTAERNYRMNRNYIFT</sequence>
<comment type="caution">
    <text evidence="3">The sequence shown here is derived from an EMBL/GenBank/DDBJ whole genome shotgun (WGS) entry which is preliminary data.</text>
</comment>
<evidence type="ECO:0000313" key="4">
    <source>
        <dbReference type="Proteomes" id="UP000179807"/>
    </source>
</evidence>
<evidence type="ECO:0000313" key="3">
    <source>
        <dbReference type="EMBL" id="OHS97021.1"/>
    </source>
</evidence>
<organism evidence="3 4">
    <name type="scientific">Tritrichomonas foetus</name>
    <dbReference type="NCBI Taxonomy" id="1144522"/>
    <lineage>
        <taxon>Eukaryota</taxon>
        <taxon>Metamonada</taxon>
        <taxon>Parabasalia</taxon>
        <taxon>Tritrichomonadida</taxon>
        <taxon>Tritrichomonadidae</taxon>
        <taxon>Tritrichomonas</taxon>
    </lineage>
</organism>
<dbReference type="EMBL" id="MLAK01001142">
    <property type="protein sequence ID" value="OHS97021.1"/>
    <property type="molecule type" value="Genomic_DNA"/>
</dbReference>
<keyword evidence="1" id="KW-0175">Coiled coil</keyword>
<feature type="coiled-coil region" evidence="1">
    <location>
        <begin position="240"/>
        <end position="286"/>
    </location>
</feature>
<evidence type="ECO:0000256" key="2">
    <source>
        <dbReference type="SAM" id="MobiDB-lite"/>
    </source>
</evidence>
<dbReference type="RefSeq" id="XP_068350158.1">
    <property type="nucleotide sequence ID" value="XM_068511066.1"/>
</dbReference>